<evidence type="ECO:0000313" key="2">
    <source>
        <dbReference type="Proteomes" id="UP000777774"/>
    </source>
</evidence>
<dbReference type="Proteomes" id="UP000777774">
    <property type="component" value="Unassembled WGS sequence"/>
</dbReference>
<gene>
    <name evidence="1" type="ORF">HGA02_01300</name>
</gene>
<comment type="caution">
    <text evidence="1">The sequence shown here is derived from an EMBL/GenBank/DDBJ whole genome shotgun (WGS) entry which is preliminary data.</text>
</comment>
<organism evidence="1 2">
    <name type="scientific">Cellulomonas septica</name>
    <dbReference type="NCBI Taxonomy" id="285080"/>
    <lineage>
        <taxon>Bacteria</taxon>
        <taxon>Bacillati</taxon>
        <taxon>Actinomycetota</taxon>
        <taxon>Actinomycetes</taxon>
        <taxon>Micrococcales</taxon>
        <taxon>Cellulomonadaceae</taxon>
        <taxon>Cellulomonas</taxon>
    </lineage>
</organism>
<dbReference type="Gene3D" id="2.60.40.1500">
    <property type="entry name" value="Glycosyl hydrolase domain, family 39"/>
    <property type="match status" value="1"/>
</dbReference>
<proteinExistence type="predicted"/>
<reference evidence="1 2" key="1">
    <citation type="submission" date="2020-04" db="EMBL/GenBank/DDBJ databases">
        <title>MicrobeNet Type strains.</title>
        <authorList>
            <person name="Nicholson A.C."/>
        </authorList>
    </citation>
    <scope>NUCLEOTIDE SEQUENCE [LARGE SCALE GENOMIC DNA]</scope>
    <source>
        <strain evidence="1 2">ATCC BAA-787</strain>
    </source>
</reference>
<protein>
    <submittedName>
        <fullName evidence="1">Uncharacterized protein</fullName>
    </submittedName>
</protein>
<name>A0ABX1JXY5_9CELL</name>
<evidence type="ECO:0000313" key="1">
    <source>
        <dbReference type="EMBL" id="NKY38202.1"/>
    </source>
</evidence>
<dbReference type="EMBL" id="JAAXOY010000008">
    <property type="protein sequence ID" value="NKY38202.1"/>
    <property type="molecule type" value="Genomic_DNA"/>
</dbReference>
<keyword evidence="2" id="KW-1185">Reference proteome</keyword>
<accession>A0ABX1JXY5</accession>
<sequence>MMPAGSAIALPSCADDDGVAQVEVLDWEHGNLAEAWHQMGEPLNLTRAQTAELKAIADDLHRWTVTIPESGVLELDLDLSAWAVASVAQVDPPATVGAR</sequence>
<dbReference type="SUPFAM" id="SSF51011">
    <property type="entry name" value="Glycosyl hydrolase domain"/>
    <property type="match status" value="1"/>
</dbReference>
<dbReference type="RefSeq" id="WP_168676730.1">
    <property type="nucleotide sequence ID" value="NZ_JAAXOY010000008.1"/>
</dbReference>